<evidence type="ECO:0000313" key="2">
    <source>
        <dbReference type="Proteomes" id="UP000626092"/>
    </source>
</evidence>
<organism evidence="1 2">
    <name type="scientific">Rhododendron simsii</name>
    <name type="common">Sims's rhododendron</name>
    <dbReference type="NCBI Taxonomy" id="118357"/>
    <lineage>
        <taxon>Eukaryota</taxon>
        <taxon>Viridiplantae</taxon>
        <taxon>Streptophyta</taxon>
        <taxon>Embryophyta</taxon>
        <taxon>Tracheophyta</taxon>
        <taxon>Spermatophyta</taxon>
        <taxon>Magnoliopsida</taxon>
        <taxon>eudicotyledons</taxon>
        <taxon>Gunneridae</taxon>
        <taxon>Pentapetalae</taxon>
        <taxon>asterids</taxon>
        <taxon>Ericales</taxon>
        <taxon>Ericaceae</taxon>
        <taxon>Ericoideae</taxon>
        <taxon>Rhodoreae</taxon>
        <taxon>Rhododendron</taxon>
    </lineage>
</organism>
<evidence type="ECO:0000313" key="1">
    <source>
        <dbReference type="EMBL" id="KAF7123999.1"/>
    </source>
</evidence>
<dbReference type="EMBL" id="WJXA01000012">
    <property type="protein sequence ID" value="KAF7123999.1"/>
    <property type="molecule type" value="Genomic_DNA"/>
</dbReference>
<accession>A0A834G6J8</accession>
<dbReference type="PANTHER" id="PTHR33052">
    <property type="entry name" value="DUF4228 DOMAIN PROTEIN-RELATED"/>
    <property type="match status" value="1"/>
</dbReference>
<dbReference type="Pfam" id="PF14009">
    <property type="entry name" value="PADRE"/>
    <property type="match status" value="1"/>
</dbReference>
<dbReference type="OrthoDB" id="771105at2759"/>
<gene>
    <name evidence="1" type="ORF">RHSIM_Rhsim12G0138100</name>
</gene>
<dbReference type="Proteomes" id="UP000626092">
    <property type="component" value="Unassembled WGS sequence"/>
</dbReference>
<dbReference type="AlphaFoldDB" id="A0A834G6J8"/>
<dbReference type="InterPro" id="IPR025322">
    <property type="entry name" value="PADRE_dom"/>
</dbReference>
<comment type="caution">
    <text evidence="1">The sequence shown here is derived from an EMBL/GenBank/DDBJ whole genome shotgun (WGS) entry which is preliminary data.</text>
</comment>
<keyword evidence="2" id="KW-1185">Reference proteome</keyword>
<name>A0A834G6J8_RHOSS</name>
<protein>
    <submittedName>
        <fullName evidence="1">Uncharacterized protein</fullName>
    </submittedName>
</protein>
<sequence length="197" mass="21590">MGNAAASCAPSIICSSTGAAKVLFSDGTLEIHTRPVKAGALMLQNPGHFVCDSNHLKIGHRIPGLLAEEELDLEPDHCRHGQQRGLYHLLPMEMLYSVLTNEELNSLNDKACKALKQQGTGGIGYLSFPKIFPAAFGEFCLFPNSHSETKTTLYSESMAVTATDSRHSRQRSWTPALETIVETPPRRPNWMITNLGL</sequence>
<reference evidence="1" key="1">
    <citation type="submission" date="2019-11" db="EMBL/GenBank/DDBJ databases">
        <authorList>
            <person name="Liu Y."/>
            <person name="Hou J."/>
            <person name="Li T.-Q."/>
            <person name="Guan C.-H."/>
            <person name="Wu X."/>
            <person name="Wu H.-Z."/>
            <person name="Ling F."/>
            <person name="Zhang R."/>
            <person name="Shi X.-G."/>
            <person name="Ren J.-P."/>
            <person name="Chen E.-F."/>
            <person name="Sun J.-M."/>
        </authorList>
    </citation>
    <scope>NUCLEOTIDE SEQUENCE</scope>
    <source>
        <strain evidence="1">Adult_tree_wgs_1</strain>
        <tissue evidence="1">Leaves</tissue>
    </source>
</reference>
<proteinExistence type="predicted"/>